<dbReference type="InterPro" id="IPR002912">
    <property type="entry name" value="ACT_dom"/>
</dbReference>
<dbReference type="SUPFAM" id="SSF81301">
    <property type="entry name" value="Nucleotidyltransferase"/>
    <property type="match status" value="1"/>
</dbReference>
<dbReference type="GO" id="GO:0005886">
    <property type="term" value="C:plasma membrane"/>
    <property type="evidence" value="ECO:0007669"/>
    <property type="project" value="TreeGrafter"/>
</dbReference>
<dbReference type="InterPro" id="IPR006674">
    <property type="entry name" value="HD_domain"/>
</dbReference>
<proteinExistence type="inferred from homology"/>
<dbReference type="PROSITE" id="PS51671">
    <property type="entry name" value="ACT"/>
    <property type="match status" value="1"/>
</dbReference>
<dbReference type="InterPro" id="IPR004095">
    <property type="entry name" value="TGS"/>
</dbReference>
<dbReference type="FunFam" id="3.10.20.30:FF:000002">
    <property type="entry name" value="GTP pyrophosphokinase (RelA/SpoT)"/>
    <property type="match status" value="1"/>
</dbReference>
<dbReference type="GO" id="GO:0008728">
    <property type="term" value="F:GTP diphosphokinase activity"/>
    <property type="evidence" value="ECO:0007669"/>
    <property type="project" value="UniProtKB-EC"/>
</dbReference>
<dbReference type="InterPro" id="IPR045865">
    <property type="entry name" value="ACT-like_dom_sf"/>
</dbReference>
<dbReference type="AlphaFoldDB" id="A0A6B2NKK2"/>
<dbReference type="SMART" id="SM00954">
    <property type="entry name" value="RelA_SpoT"/>
    <property type="match status" value="1"/>
</dbReference>
<dbReference type="GO" id="GO:0015969">
    <property type="term" value="P:guanosine tetraphosphate metabolic process"/>
    <property type="evidence" value="ECO:0007669"/>
    <property type="project" value="InterPro"/>
</dbReference>
<dbReference type="Pfam" id="PF02824">
    <property type="entry name" value="TGS"/>
    <property type="match status" value="1"/>
</dbReference>
<dbReference type="Pfam" id="PF19296">
    <property type="entry name" value="RelA_AH_RIS"/>
    <property type="match status" value="2"/>
</dbReference>
<evidence type="ECO:0000259" key="7">
    <source>
        <dbReference type="PROSITE" id="PS51671"/>
    </source>
</evidence>
<evidence type="ECO:0000256" key="2">
    <source>
        <dbReference type="ARBA" id="ARBA00014315"/>
    </source>
</evidence>
<dbReference type="PANTHER" id="PTHR21262">
    <property type="entry name" value="GUANOSINE-3',5'-BIS DIPHOSPHATE 3'-PYROPHOSPHOHYDROLASE"/>
    <property type="match status" value="1"/>
</dbReference>
<dbReference type="CDD" id="cd00077">
    <property type="entry name" value="HDc"/>
    <property type="match status" value="1"/>
</dbReference>
<dbReference type="SMART" id="SM00471">
    <property type="entry name" value="HDc"/>
    <property type="match status" value="1"/>
</dbReference>
<comment type="catalytic activity">
    <reaction evidence="5">
        <text>GTP + ATP = guanosine 3'-diphosphate 5'-triphosphate + AMP</text>
        <dbReference type="Rhea" id="RHEA:22088"/>
        <dbReference type="ChEBI" id="CHEBI:30616"/>
        <dbReference type="ChEBI" id="CHEBI:37565"/>
        <dbReference type="ChEBI" id="CHEBI:142410"/>
        <dbReference type="ChEBI" id="CHEBI:456215"/>
        <dbReference type="EC" id="2.7.6.5"/>
    </reaction>
</comment>
<feature type="domain" description="HD" evidence="8">
    <location>
        <begin position="45"/>
        <end position="144"/>
    </location>
</feature>
<dbReference type="InterPro" id="IPR012676">
    <property type="entry name" value="TGS-like"/>
</dbReference>
<dbReference type="Pfam" id="PF13291">
    <property type="entry name" value="ACT_4"/>
    <property type="match status" value="1"/>
</dbReference>
<evidence type="ECO:0000256" key="1">
    <source>
        <dbReference type="ARBA" id="ARBA00013251"/>
    </source>
</evidence>
<organism evidence="10">
    <name type="scientific">Ruegeria sp. PrR005</name>
    <dbReference type="NCBI Taxonomy" id="2706882"/>
    <lineage>
        <taxon>Bacteria</taxon>
        <taxon>Pseudomonadati</taxon>
        <taxon>Pseudomonadota</taxon>
        <taxon>Alphaproteobacteria</taxon>
        <taxon>Rhodobacterales</taxon>
        <taxon>Roseobacteraceae</taxon>
        <taxon>Ruegeria</taxon>
    </lineage>
</organism>
<dbReference type="SUPFAM" id="SSF55021">
    <property type="entry name" value="ACT-like"/>
    <property type="match status" value="1"/>
</dbReference>
<comment type="function">
    <text evidence="6">In eubacteria ppGpp (guanosine 3'-diphosphate 5'-diphosphate) is a mediator of the stringent response that coordinates a variety of cellular activities in response to changes in nutritional abundance.</text>
</comment>
<evidence type="ECO:0000256" key="6">
    <source>
        <dbReference type="RuleBase" id="RU003847"/>
    </source>
</evidence>
<evidence type="ECO:0000256" key="3">
    <source>
        <dbReference type="ARBA" id="ARBA00029754"/>
    </source>
</evidence>
<dbReference type="GO" id="GO:0015949">
    <property type="term" value="P:nucleobase-containing small molecule interconversion"/>
    <property type="evidence" value="ECO:0007669"/>
    <property type="project" value="UniProtKB-ARBA"/>
</dbReference>
<dbReference type="EC" id="2.7.6.5" evidence="1"/>
<dbReference type="EMBL" id="JAAGOX010000003">
    <property type="protein sequence ID" value="NDW43730.1"/>
    <property type="molecule type" value="Genomic_DNA"/>
</dbReference>
<gene>
    <name evidence="10" type="ORF">G0P99_02030</name>
</gene>
<protein>
    <recommendedName>
        <fullName evidence="2">GTP pyrophosphokinase rsh</fullName>
        <ecNumber evidence="1">2.7.6.5</ecNumber>
    </recommendedName>
    <alternativeName>
        <fullName evidence="4">(p)ppGpp synthase</fullName>
    </alternativeName>
    <alternativeName>
        <fullName evidence="3">ATP:GTP 3'-pyrophosphotransferase</fullName>
    </alternativeName>
</protein>
<dbReference type="CDD" id="cd01668">
    <property type="entry name" value="TGS_RSH"/>
    <property type="match status" value="1"/>
</dbReference>
<dbReference type="Pfam" id="PF13328">
    <property type="entry name" value="HD_4"/>
    <property type="match status" value="1"/>
</dbReference>
<comment type="similarity">
    <text evidence="6">Belongs to the relA/spoT family.</text>
</comment>
<evidence type="ECO:0000259" key="8">
    <source>
        <dbReference type="PROSITE" id="PS51831"/>
    </source>
</evidence>
<dbReference type="PROSITE" id="PS51880">
    <property type="entry name" value="TGS"/>
    <property type="match status" value="1"/>
</dbReference>
<dbReference type="CDD" id="cd04876">
    <property type="entry name" value="ACT_RelA-SpoT"/>
    <property type="match status" value="1"/>
</dbReference>
<dbReference type="Gene3D" id="3.30.70.260">
    <property type="match status" value="1"/>
</dbReference>
<dbReference type="RefSeq" id="WP_164127200.1">
    <property type="nucleotide sequence ID" value="NZ_JAAGOX010000003.1"/>
</dbReference>
<feature type="domain" description="ACT" evidence="7">
    <location>
        <begin position="627"/>
        <end position="701"/>
    </location>
</feature>
<dbReference type="InterPro" id="IPR033655">
    <property type="entry name" value="TGS_RelA/SpoT"/>
</dbReference>
<name>A0A6B2NKK2_9RHOB</name>
<comment type="caution">
    <text evidence="10">The sequence shown here is derived from an EMBL/GenBank/DDBJ whole genome shotgun (WGS) entry which is preliminary data.</text>
</comment>
<feature type="domain" description="TGS" evidence="9">
    <location>
        <begin position="382"/>
        <end position="447"/>
    </location>
</feature>
<dbReference type="InterPro" id="IPR003607">
    <property type="entry name" value="HD/PDEase_dom"/>
</dbReference>
<reference evidence="10" key="1">
    <citation type="submission" date="2020-02" db="EMBL/GenBank/DDBJ databases">
        <title>Delineation of the pyrene-degrading pathway in Roseobacter clade bacteria by genomic analysis.</title>
        <authorList>
            <person name="Zhou H."/>
            <person name="Wang H."/>
        </authorList>
    </citation>
    <scope>NUCLEOTIDE SEQUENCE</scope>
    <source>
        <strain evidence="10">PrR005</strain>
    </source>
</reference>
<dbReference type="CDD" id="cd05399">
    <property type="entry name" value="NT_Rel-Spo_like"/>
    <property type="match status" value="1"/>
</dbReference>
<sequence length="710" mass="80132">MISVDDLIALVRNYNPKTNVERIARAYEFGQKMHDGQFRHSGEPYFTHPVAVAAILTEQRLDDATIITALLHDTIEDTKASYGQVSELFGEEVAMLVDGVTKLTNLQLSSRETKQAENFRKLFMAMSKDLRVILVKLADRLHNMRTIKAMRPEKQAVKARETMDIYAPLAGRMGMQWMREELEDLAFRVLNPEGRQSIIRRFITLQRETGDVIHRITGDMRHELDKAGIEAEVFGRAKKPYSIWRKMQEKDQGFSRLSDIYGFRIITLSEEDCYRTLGAIHQRWRAVPGRFKDYISQPKSNGYRSIHTTVSGRDGKRVEVQIRTRQMHDVAETGVAAHWSYRDGVRTQNPFAVDPAKWIAGLTEQFDNEEDHEDFLEAVKLEMYSDQVFCFSPKGDVVKLPRGATPIDYAYAIHTRIGHACVGAKVDGIRVPLWTRLKNGQSVEVITAEGQTPQVSWLEIAVTGKAKTAIRRALREVDRERFIKLGHELARSAFEHVGRKATDKALDTAAKHLRLKNRDELLARLGSAELTAHDVVQAVYPDLAPDQGDAIPPRRAVIGLEPGQSFDRASCCQPLPGERIVGITYRGKGVVVHAIDCEKLSEFEDQPGRWVDLHWHSGTHPAVYGATLELTIGNDAGVLGRICTLIGEKKANISNLEFVDRKPDFYRLMISVELRDVEQLHSLMLTLEAESDVASVERYREKAKAGAAAS</sequence>
<accession>A0A6B2NKK2</accession>
<dbReference type="SUPFAM" id="SSF81271">
    <property type="entry name" value="TGS-like"/>
    <property type="match status" value="1"/>
</dbReference>
<evidence type="ECO:0000256" key="5">
    <source>
        <dbReference type="ARBA" id="ARBA00048244"/>
    </source>
</evidence>
<dbReference type="NCBIfam" id="TIGR00691">
    <property type="entry name" value="spoT_relA"/>
    <property type="match status" value="1"/>
</dbReference>
<dbReference type="InterPro" id="IPR004811">
    <property type="entry name" value="RelA/Spo_fam"/>
</dbReference>
<dbReference type="InterPro" id="IPR012675">
    <property type="entry name" value="Beta-grasp_dom_sf"/>
</dbReference>
<dbReference type="GO" id="GO:0008893">
    <property type="term" value="F:guanosine-3',5'-bis(diphosphate) 3'-diphosphatase activity"/>
    <property type="evidence" value="ECO:0007669"/>
    <property type="project" value="TreeGrafter"/>
</dbReference>
<dbReference type="FunFam" id="1.10.3210.10:FF:000001">
    <property type="entry name" value="GTP pyrophosphokinase RelA"/>
    <property type="match status" value="1"/>
</dbReference>
<keyword evidence="10" id="KW-0378">Hydrolase</keyword>
<evidence type="ECO:0000259" key="9">
    <source>
        <dbReference type="PROSITE" id="PS51880"/>
    </source>
</evidence>
<dbReference type="InterPro" id="IPR045600">
    <property type="entry name" value="RelA/SpoT_AH_RIS"/>
</dbReference>
<dbReference type="FunFam" id="3.30.460.10:FF:000001">
    <property type="entry name" value="GTP pyrophosphokinase RelA"/>
    <property type="match status" value="1"/>
</dbReference>
<dbReference type="InterPro" id="IPR007685">
    <property type="entry name" value="RelA_SpoT"/>
</dbReference>
<dbReference type="SUPFAM" id="SSF109604">
    <property type="entry name" value="HD-domain/PDEase-like"/>
    <property type="match status" value="1"/>
</dbReference>
<dbReference type="InterPro" id="IPR043519">
    <property type="entry name" value="NT_sf"/>
</dbReference>
<dbReference type="Gene3D" id="1.10.3210.10">
    <property type="entry name" value="Hypothetical protein af1432"/>
    <property type="match status" value="1"/>
</dbReference>
<dbReference type="GO" id="GO:0042594">
    <property type="term" value="P:response to starvation"/>
    <property type="evidence" value="ECO:0007669"/>
    <property type="project" value="TreeGrafter"/>
</dbReference>
<dbReference type="Gene3D" id="3.30.460.10">
    <property type="entry name" value="Beta Polymerase, domain 2"/>
    <property type="match status" value="1"/>
</dbReference>
<evidence type="ECO:0000313" key="10">
    <source>
        <dbReference type="EMBL" id="NDW43730.1"/>
    </source>
</evidence>
<dbReference type="Gene3D" id="3.10.20.30">
    <property type="match status" value="1"/>
</dbReference>
<dbReference type="PROSITE" id="PS51831">
    <property type="entry name" value="HD"/>
    <property type="match status" value="1"/>
</dbReference>
<dbReference type="Pfam" id="PF04607">
    <property type="entry name" value="RelA_SpoT"/>
    <property type="match status" value="1"/>
</dbReference>
<evidence type="ECO:0000256" key="4">
    <source>
        <dbReference type="ARBA" id="ARBA00032407"/>
    </source>
</evidence>
<dbReference type="PANTHER" id="PTHR21262:SF36">
    <property type="entry name" value="BIFUNCTIONAL (P)PPGPP SYNTHASE_HYDROLASE SPOT"/>
    <property type="match status" value="1"/>
</dbReference>